<feature type="non-terminal residue" evidence="2">
    <location>
        <position position="1"/>
    </location>
</feature>
<reference evidence="2 4" key="1">
    <citation type="journal article" date="2013" name="Genome Biol.">
        <title>Draft genome of the mountain pine beetle, Dendroctonus ponderosae Hopkins, a major forest pest.</title>
        <authorList>
            <person name="Keeling C.I."/>
            <person name="Yuen M.M."/>
            <person name="Liao N.Y."/>
            <person name="Docking T.R."/>
            <person name="Chan S.K."/>
            <person name="Taylor G.A."/>
            <person name="Palmquist D.L."/>
            <person name="Jackman S.D."/>
            <person name="Nguyen A."/>
            <person name="Li M."/>
            <person name="Henderson H."/>
            <person name="Janes J.K."/>
            <person name="Zhao Y."/>
            <person name="Pandoh P."/>
            <person name="Moore R."/>
            <person name="Sperling F.A."/>
            <person name="Huber D.P."/>
            <person name="Birol I."/>
            <person name="Jones S.J."/>
            <person name="Bohlmann J."/>
        </authorList>
    </citation>
    <scope>NUCLEOTIDE SEQUENCE</scope>
</reference>
<proteinExistence type="predicted"/>
<protein>
    <submittedName>
        <fullName evidence="2 3">Uncharacterized protein</fullName>
    </submittedName>
</protein>
<dbReference type="AlphaFoldDB" id="N6U0F6"/>
<dbReference type="KEGG" id="dpa:109540026"/>
<dbReference type="HOGENOM" id="CLU_1572234_0_0_1"/>
<organism evidence="2">
    <name type="scientific">Dendroctonus ponderosae</name>
    <name type="common">Mountain pine beetle</name>
    <dbReference type="NCBI Taxonomy" id="77166"/>
    <lineage>
        <taxon>Eukaryota</taxon>
        <taxon>Metazoa</taxon>
        <taxon>Ecdysozoa</taxon>
        <taxon>Arthropoda</taxon>
        <taxon>Hexapoda</taxon>
        <taxon>Insecta</taxon>
        <taxon>Pterygota</taxon>
        <taxon>Neoptera</taxon>
        <taxon>Endopterygota</taxon>
        <taxon>Coleoptera</taxon>
        <taxon>Polyphaga</taxon>
        <taxon>Cucujiformia</taxon>
        <taxon>Curculionidae</taxon>
        <taxon>Scolytinae</taxon>
        <taxon>Dendroctonus</taxon>
    </lineage>
</organism>
<evidence type="ECO:0000313" key="2">
    <source>
        <dbReference type="EMBL" id="ENN75015.1"/>
    </source>
</evidence>
<name>N6U0F6_DENPD</name>
<sequence>MEVNSFIASQLQAHFKKLLIICTATASIYLIKRYLDKKKLALAKKNKKTIKEFPTIEEIQRFIEDMPFDAVASGKPVTLKDLLGELSEFSEDEDWKELIASVHHMYKESPTVNDDTGSLMSIYEDPECVLLGSKEIDGKAAASANSAREELEDSHQNAVSEEEVKIPTGS</sequence>
<evidence type="ECO:0000256" key="1">
    <source>
        <dbReference type="SAM" id="MobiDB-lite"/>
    </source>
</evidence>
<accession>N6U0F6</accession>
<feature type="region of interest" description="Disordered" evidence="1">
    <location>
        <begin position="141"/>
        <end position="170"/>
    </location>
</feature>
<evidence type="ECO:0000313" key="4">
    <source>
        <dbReference type="Proteomes" id="UP000019118"/>
    </source>
</evidence>
<dbReference type="EMBL" id="KB741021">
    <property type="protein sequence ID" value="ENN75015.1"/>
    <property type="molecule type" value="Genomic_DNA"/>
</dbReference>
<evidence type="ECO:0000313" key="3">
    <source>
        <dbReference type="EnsemblMetazoa" id="XP_019763718.1"/>
    </source>
</evidence>
<dbReference type="OrthoDB" id="6726003at2759"/>
<dbReference type="Proteomes" id="UP000019118">
    <property type="component" value="Unassembled WGS sequence"/>
</dbReference>
<reference evidence="3" key="2">
    <citation type="submission" date="2024-08" db="UniProtKB">
        <authorList>
            <consortium name="EnsemblMetazoa"/>
        </authorList>
    </citation>
    <scope>IDENTIFICATION</scope>
</reference>
<gene>
    <name evidence="3" type="primary">109540026</name>
    <name evidence="2" type="ORF">YQE_08330</name>
</gene>
<dbReference type="EnsemblMetazoa" id="XM_019908159.1">
    <property type="protein sequence ID" value="XP_019763718.1"/>
    <property type="gene ID" value="LOC109540026"/>
</dbReference>
<keyword evidence="4" id="KW-1185">Reference proteome</keyword>